<feature type="binding site" evidence="10">
    <location>
        <position position="8"/>
    </location>
    <ligand>
        <name>a divalent metal cation</name>
        <dbReference type="ChEBI" id="CHEBI:60240"/>
    </ligand>
</feature>
<gene>
    <name evidence="13" type="ORF">A2527_06270</name>
</gene>
<dbReference type="STRING" id="1817772.A2527_06270"/>
<reference evidence="13 14" key="1">
    <citation type="journal article" date="2016" name="Nat. Commun.">
        <title>Thousands of microbial genomes shed light on interconnected biogeochemical processes in an aquifer system.</title>
        <authorList>
            <person name="Anantharaman K."/>
            <person name="Brown C.T."/>
            <person name="Hug L.A."/>
            <person name="Sharon I."/>
            <person name="Castelle C.J."/>
            <person name="Probst A.J."/>
            <person name="Thomas B.C."/>
            <person name="Singh A."/>
            <person name="Wilkins M.J."/>
            <person name="Karaoz U."/>
            <person name="Brodie E.L."/>
            <person name="Williams K.H."/>
            <person name="Hubbard S.S."/>
            <person name="Banfield J.F."/>
        </authorList>
    </citation>
    <scope>NUCLEOTIDE SEQUENCE [LARGE SCALE GENOMIC DNA]</scope>
</reference>
<evidence type="ECO:0000256" key="6">
    <source>
        <dbReference type="ARBA" id="ARBA00022722"/>
    </source>
</evidence>
<keyword evidence="6 10" id="KW-0540">Nuclease</keyword>
<dbReference type="PROSITE" id="PS51975">
    <property type="entry name" value="RNASE_H_2"/>
    <property type="match status" value="1"/>
</dbReference>
<dbReference type="InterPro" id="IPR012337">
    <property type="entry name" value="RNaseH-like_sf"/>
</dbReference>
<keyword evidence="8 10" id="KW-0255">Endonuclease</keyword>
<evidence type="ECO:0000256" key="5">
    <source>
        <dbReference type="ARBA" id="ARBA00022490"/>
    </source>
</evidence>
<evidence type="ECO:0000256" key="10">
    <source>
        <dbReference type="PROSITE-ProRule" id="PRU01319"/>
    </source>
</evidence>
<feature type="domain" description="RNase H type-2" evidence="12">
    <location>
        <begin position="2"/>
        <end position="203"/>
    </location>
</feature>
<dbReference type="AlphaFoldDB" id="A0A1F6GA01"/>
<evidence type="ECO:0000256" key="2">
    <source>
        <dbReference type="ARBA" id="ARBA00004065"/>
    </source>
</evidence>
<name>A0A1F6GA01_9PROT</name>
<dbReference type="Proteomes" id="UP000178449">
    <property type="component" value="Unassembled WGS sequence"/>
</dbReference>
<feature type="binding site" evidence="10">
    <location>
        <position position="9"/>
    </location>
    <ligand>
        <name>a divalent metal cation</name>
        <dbReference type="ChEBI" id="CHEBI:60240"/>
    </ligand>
</feature>
<evidence type="ECO:0000256" key="11">
    <source>
        <dbReference type="RuleBase" id="RU003515"/>
    </source>
</evidence>
<dbReference type="PANTHER" id="PTHR10954">
    <property type="entry name" value="RIBONUCLEASE H2 SUBUNIT A"/>
    <property type="match status" value="1"/>
</dbReference>
<feature type="binding site" evidence="10">
    <location>
        <position position="110"/>
    </location>
    <ligand>
        <name>a divalent metal cation</name>
        <dbReference type="ChEBI" id="CHEBI:60240"/>
    </ligand>
</feature>
<organism evidence="13 14">
    <name type="scientific">Candidatus Lambdaproteobacteria bacterium RIFOXYD2_FULL_50_16</name>
    <dbReference type="NCBI Taxonomy" id="1817772"/>
    <lineage>
        <taxon>Bacteria</taxon>
        <taxon>Pseudomonadati</taxon>
        <taxon>Pseudomonadota</taxon>
        <taxon>Candidatus Lambdaproteobacteria</taxon>
    </lineage>
</organism>
<dbReference type="GO" id="GO:0043137">
    <property type="term" value="P:DNA replication, removal of RNA primer"/>
    <property type="evidence" value="ECO:0007669"/>
    <property type="project" value="TreeGrafter"/>
</dbReference>
<dbReference type="GO" id="GO:0046872">
    <property type="term" value="F:metal ion binding"/>
    <property type="evidence" value="ECO:0007669"/>
    <property type="project" value="UniProtKB-KW"/>
</dbReference>
<dbReference type="GO" id="GO:0004523">
    <property type="term" value="F:RNA-DNA hybrid ribonuclease activity"/>
    <property type="evidence" value="ECO:0007669"/>
    <property type="project" value="UniProtKB-UniRule"/>
</dbReference>
<keyword evidence="7 10" id="KW-0479">Metal-binding</keyword>
<dbReference type="PANTHER" id="PTHR10954:SF23">
    <property type="entry name" value="RIBONUCLEASE"/>
    <property type="match status" value="1"/>
</dbReference>
<evidence type="ECO:0000259" key="12">
    <source>
        <dbReference type="PROSITE" id="PS51975"/>
    </source>
</evidence>
<comment type="subcellular location">
    <subcellularLocation>
        <location evidence="3">Cytoplasm</location>
    </subcellularLocation>
</comment>
<evidence type="ECO:0000313" key="14">
    <source>
        <dbReference type="Proteomes" id="UP000178449"/>
    </source>
</evidence>
<comment type="function">
    <text evidence="2 11">Endonuclease that specifically degrades the RNA of RNA-DNA hybrids.</text>
</comment>
<evidence type="ECO:0000256" key="8">
    <source>
        <dbReference type="ARBA" id="ARBA00022759"/>
    </source>
</evidence>
<dbReference type="Pfam" id="PF01351">
    <property type="entry name" value="RNase_HII"/>
    <property type="match status" value="1"/>
</dbReference>
<comment type="cofactor">
    <cofactor evidence="10">
        <name>Mn(2+)</name>
        <dbReference type="ChEBI" id="CHEBI:29035"/>
    </cofactor>
    <cofactor evidence="10">
        <name>Mg(2+)</name>
        <dbReference type="ChEBI" id="CHEBI:18420"/>
    </cofactor>
    <text evidence="10">Manganese or magnesium. Binds 1 divalent metal ion per monomer in the absence of substrate. May bind a second metal ion after substrate binding.</text>
</comment>
<dbReference type="EC" id="3.1.26.4" evidence="11"/>
<dbReference type="Gene3D" id="3.30.420.10">
    <property type="entry name" value="Ribonuclease H-like superfamily/Ribonuclease H"/>
    <property type="match status" value="1"/>
</dbReference>
<proteinExistence type="inferred from homology"/>
<dbReference type="GO" id="GO:0005737">
    <property type="term" value="C:cytoplasm"/>
    <property type="evidence" value="ECO:0007669"/>
    <property type="project" value="UniProtKB-SubCell"/>
</dbReference>
<evidence type="ECO:0000256" key="3">
    <source>
        <dbReference type="ARBA" id="ARBA00004496"/>
    </source>
</evidence>
<dbReference type="InterPro" id="IPR024567">
    <property type="entry name" value="RNase_HII/HIII_dom"/>
</dbReference>
<dbReference type="GO" id="GO:0032299">
    <property type="term" value="C:ribonuclease H2 complex"/>
    <property type="evidence" value="ECO:0007669"/>
    <property type="project" value="TreeGrafter"/>
</dbReference>
<dbReference type="GO" id="GO:0003723">
    <property type="term" value="F:RNA binding"/>
    <property type="evidence" value="ECO:0007669"/>
    <property type="project" value="UniProtKB-UniRule"/>
</dbReference>
<sequence length="203" mass="22136">MDLLLGIDEAGRGPVLGPLVLAGVVVKNSQLTLLQKWGVADSKTFGAGAKAIARRAELAEQIKAQFPYQIETASAEKVDTYVRRGGLNELEREMASRIIRAFPNSQVMLDGAGLFGPLCGPKVRAQNKADLNHPQVAAASILAKDHRDRLLEQLLSPFEPQFGPIKGGGYANPGTLAFVLWHHTQTGHLPPFYRQSYNWKALN</sequence>
<dbReference type="SUPFAM" id="SSF53098">
    <property type="entry name" value="Ribonuclease H-like"/>
    <property type="match status" value="1"/>
</dbReference>
<keyword evidence="9 10" id="KW-0378">Hydrolase</keyword>
<comment type="catalytic activity">
    <reaction evidence="1 10 11">
        <text>Endonucleolytic cleavage to 5'-phosphomonoester.</text>
        <dbReference type="EC" id="3.1.26.4"/>
    </reaction>
</comment>
<dbReference type="InterPro" id="IPR036397">
    <property type="entry name" value="RNaseH_sf"/>
</dbReference>
<comment type="similarity">
    <text evidence="4">Belongs to the RNase HII family. RnhC subfamily.</text>
</comment>
<accession>A0A1F6GA01</accession>
<dbReference type="InterPro" id="IPR001352">
    <property type="entry name" value="RNase_HII/HIII"/>
</dbReference>
<dbReference type="EMBL" id="MFNE01000030">
    <property type="protein sequence ID" value="OGG94941.1"/>
    <property type="molecule type" value="Genomic_DNA"/>
</dbReference>
<evidence type="ECO:0000256" key="1">
    <source>
        <dbReference type="ARBA" id="ARBA00000077"/>
    </source>
</evidence>
<dbReference type="GO" id="GO:0006298">
    <property type="term" value="P:mismatch repair"/>
    <property type="evidence" value="ECO:0007669"/>
    <property type="project" value="TreeGrafter"/>
</dbReference>
<evidence type="ECO:0000256" key="7">
    <source>
        <dbReference type="ARBA" id="ARBA00022723"/>
    </source>
</evidence>
<protein>
    <recommendedName>
        <fullName evidence="11">Ribonuclease</fullName>
        <ecNumber evidence="11">3.1.26.4</ecNumber>
    </recommendedName>
</protein>
<comment type="caution">
    <text evidence="13">The sequence shown here is derived from an EMBL/GenBank/DDBJ whole genome shotgun (WGS) entry which is preliminary data.</text>
</comment>
<evidence type="ECO:0000313" key="13">
    <source>
        <dbReference type="EMBL" id="OGG94941.1"/>
    </source>
</evidence>
<keyword evidence="5" id="KW-0963">Cytoplasm</keyword>
<evidence type="ECO:0000256" key="4">
    <source>
        <dbReference type="ARBA" id="ARBA00008378"/>
    </source>
</evidence>
<evidence type="ECO:0000256" key="9">
    <source>
        <dbReference type="ARBA" id="ARBA00022801"/>
    </source>
</evidence>